<dbReference type="InterPro" id="IPR036928">
    <property type="entry name" value="AS_sf"/>
</dbReference>
<dbReference type="InterPro" id="IPR052739">
    <property type="entry name" value="FAAH2"/>
</dbReference>
<name>A0A494ZUD3_9BACI</name>
<dbReference type="EMBL" id="RBZP01000023">
    <property type="protein sequence ID" value="RKQ29602.1"/>
    <property type="molecule type" value="Genomic_DNA"/>
</dbReference>
<keyword evidence="3" id="KW-1185">Reference proteome</keyword>
<dbReference type="PROSITE" id="PS00571">
    <property type="entry name" value="AMIDASES"/>
    <property type="match status" value="1"/>
</dbReference>
<evidence type="ECO:0000313" key="2">
    <source>
        <dbReference type="EMBL" id="RKQ29602.1"/>
    </source>
</evidence>
<dbReference type="RefSeq" id="WP_121205895.1">
    <property type="nucleotide sequence ID" value="NZ_RBZP01000023.1"/>
</dbReference>
<protein>
    <submittedName>
        <fullName evidence="2">Amidase</fullName>
    </submittedName>
</protein>
<dbReference type="InterPro" id="IPR023631">
    <property type="entry name" value="Amidase_dom"/>
</dbReference>
<feature type="domain" description="Amidase" evidence="1">
    <location>
        <begin position="27"/>
        <end position="247"/>
    </location>
</feature>
<reference evidence="2 3" key="1">
    <citation type="journal article" date="2016" name="Int. J. Syst. Evol. Microbiol.">
        <title>Oceanobacillus halophilus sp. nov., a novel moderately halophilic bacterium from a hypersaline lake.</title>
        <authorList>
            <person name="Amoozegar M.A."/>
            <person name="Bagheri M."/>
            <person name="Makhdoumi A."/>
            <person name="Nikou M.M."/>
            <person name="Fazeli S.A.S."/>
            <person name="Schumann P."/>
            <person name="Sproer C."/>
            <person name="Sanchez-Porro C."/>
            <person name="Ventosa A."/>
        </authorList>
    </citation>
    <scope>NUCLEOTIDE SEQUENCE [LARGE SCALE GENOMIC DNA]</scope>
    <source>
        <strain evidence="2 3">DSM 23996</strain>
    </source>
</reference>
<evidence type="ECO:0000313" key="3">
    <source>
        <dbReference type="Proteomes" id="UP000269301"/>
    </source>
</evidence>
<accession>A0A494ZUD3</accession>
<dbReference type="SUPFAM" id="SSF75304">
    <property type="entry name" value="Amidase signature (AS) enzymes"/>
    <property type="match status" value="1"/>
</dbReference>
<organism evidence="2 3">
    <name type="scientific">Oceanobacillus halophilus</name>
    <dbReference type="NCBI Taxonomy" id="930130"/>
    <lineage>
        <taxon>Bacteria</taxon>
        <taxon>Bacillati</taxon>
        <taxon>Bacillota</taxon>
        <taxon>Bacilli</taxon>
        <taxon>Bacillales</taxon>
        <taxon>Bacillaceae</taxon>
        <taxon>Oceanobacillus</taxon>
    </lineage>
</organism>
<sequence>MTITSIIDMDATSLAGSIKKGEISSSEAVKSYIEQINKFNPKINAMVENRFEQALVEAELIDKQSVPNHAKGPLYGVPISVKEAFNVTNMKTTGGLEHRQDLISRHDADVITKLKDAGAIILGKTNTPTLCFSQETENKLYGRTNNPWDIMKTAGGSSGGEGALLAAGGSGVGIGSDIGGSIRIPAHFNGVIGFKPGMNQVLAEGYFPSVSSVLQERMFAIGPMGKSVQDMRLMYQIISGKSVATRHLQSFKIEVLPGTIEYPLSDITKEVLNNIEGYLGKFFSIKRTVPPFFEESARLWQDILSSNDSQLLEHESFSNDRSGIVHAFIREKLTQRKKIHPFLSLGIIGSKVFKPSGKRLLQVKNTLKQGDSRLNDYLNNRLLIFPVYHNSAPKHGQVYHEIFSIRKTFLNYMPYVAYANVWGLPSLTIPVDSDENNLPIGIQIIGSIGNEDAIFRLGKLLEKRFRGYVRCKKYD</sequence>
<dbReference type="PANTHER" id="PTHR43372">
    <property type="entry name" value="FATTY-ACID AMIDE HYDROLASE"/>
    <property type="match status" value="1"/>
</dbReference>
<dbReference type="PANTHER" id="PTHR43372:SF4">
    <property type="entry name" value="FATTY-ACID AMIDE HYDROLASE 2"/>
    <property type="match status" value="1"/>
</dbReference>
<evidence type="ECO:0000259" key="1">
    <source>
        <dbReference type="Pfam" id="PF01425"/>
    </source>
</evidence>
<proteinExistence type="predicted"/>
<comment type="caution">
    <text evidence="2">The sequence shown here is derived from an EMBL/GenBank/DDBJ whole genome shotgun (WGS) entry which is preliminary data.</text>
</comment>
<dbReference type="Pfam" id="PF01425">
    <property type="entry name" value="Amidase"/>
    <property type="match status" value="2"/>
</dbReference>
<dbReference type="Gene3D" id="3.90.1300.10">
    <property type="entry name" value="Amidase signature (AS) domain"/>
    <property type="match status" value="1"/>
</dbReference>
<gene>
    <name evidence="2" type="ORF">D8M06_17575</name>
</gene>
<dbReference type="AlphaFoldDB" id="A0A494ZUD3"/>
<dbReference type="InterPro" id="IPR020556">
    <property type="entry name" value="Amidase_CS"/>
</dbReference>
<feature type="domain" description="Amidase" evidence="1">
    <location>
        <begin position="382"/>
        <end position="454"/>
    </location>
</feature>
<dbReference type="GO" id="GO:0012505">
    <property type="term" value="C:endomembrane system"/>
    <property type="evidence" value="ECO:0007669"/>
    <property type="project" value="TreeGrafter"/>
</dbReference>
<dbReference type="Proteomes" id="UP000269301">
    <property type="component" value="Unassembled WGS sequence"/>
</dbReference>
<dbReference type="OrthoDB" id="9811471at2"/>